<dbReference type="PANTHER" id="PTHR43739">
    <property type="entry name" value="XYLOGLUCANASE (EUROFUNG)"/>
    <property type="match status" value="1"/>
</dbReference>
<sequence length="1112" mass="121323">MSSFLPPAPWRRRLRSALSFALLALPSIAPAQARYDSTLWAGLKWREIGPYRGGRSVAVAGSAARPYEYYMGTTGGGVFKTTDGGITWSPITDKYFGGPIGYIGVAESNPDIVYVGTGEYPIRGNVSHGEGVWKSTDAGKTWTFMGLKETRQISRVRVHPTNPDIVWVAAQGAFWGPNPERGVFKSTDGGKSWRRTLFRNDSTGASELVVDPTNPNVLYAALWQAYRNSWTMSSGGRGSGIFKSVDGGETWTELTGTTGLPRGPWGNIGLTVSPANPQRVWAQIEADSGGLFRSDDGGGTWTKMNEDRRMRQRAWYYSRIFADPKDANTMYALNTGFYRSTDGGKTFRAIPVPHGDNHDLWIASNDPKRMIEANDGGSNVSFNGGQSWSEQDFATAQFYHVTTTNEFPYRICGAQQDNSTLCGPSRWPGGIDISMWKDAGGGESGYIAVDPLNPDIAFAGSYGGLLTRKNMRTEQETQVNPWPDNPMGHSAEDLLHRFQWTYPIVYSPHDPTVIYAGGERVFRTTNNGQSWDIISPDLTRHDPKTMGPSGGPITKDQTGVETYATIFTIAESPKLKGVIWTGSDDGYIYVTRDNGGTWTNVTPKDIGDFTRISLVEASPHDPAVAYVAANRYGLGDLRPILYKTADYGKTWTRIVDGIPPEEFTRAIREDPVRRGLLYAATERGVWVSFDDGGHWQSLRLNLPPVPVHDLMIKEGDLIAATHGRSFWIIDDLSALRQLTPQVATAATHLYKPRDTYRVSWGGGGAGGDRGAHPSGANPPNGAIVYYKLARANQDVTLDFLDAKGAVIKSFTSRLDSAGLADSVRADSTRRARADSVRRAGGVPATPNPEAAGGMSGEGQQVDFEELQRRGPRAPRVPNKAGLNQFAWDLRYPDAARFENLIMWAGGTTGPIVPPGTYAVRMKVGDGPAQTQTFAVKADPRSKATAADYAAQSTLALKIRDRLSDANNAVRTIRNVKAQLADRATRVPASDRTNFTSLSSALANPLSATEEEIYQVRNQSSQDPLNFPIRLNNRIAALMGVVQSADGRPTRQSYVVLDTLSRLLDVQLGALRNTLSTKLPPVNAELRRLGLPEIVPSTTELKAPAAPRVSMDD</sequence>
<feature type="chain" id="PRO_5004794287" description="Sortilin N-terminal domain-containing protein" evidence="3">
    <location>
        <begin position="34"/>
        <end position="1112"/>
    </location>
</feature>
<keyword evidence="1" id="KW-0677">Repeat</keyword>
<dbReference type="GO" id="GO:0010411">
    <property type="term" value="P:xyloglucan metabolic process"/>
    <property type="evidence" value="ECO:0007669"/>
    <property type="project" value="TreeGrafter"/>
</dbReference>
<dbReference type="CDD" id="cd15482">
    <property type="entry name" value="Sialidase_non-viral"/>
    <property type="match status" value="1"/>
</dbReference>
<dbReference type="Pfam" id="PF15902">
    <property type="entry name" value="Sortilin-Vps10"/>
    <property type="match status" value="1"/>
</dbReference>
<keyword evidence="3" id="KW-0732">Signal</keyword>
<name>W0RFU2_9BACT</name>
<dbReference type="RefSeq" id="WP_025410693.1">
    <property type="nucleotide sequence ID" value="NZ_CP007128.1"/>
</dbReference>
<evidence type="ECO:0000256" key="3">
    <source>
        <dbReference type="SAM" id="SignalP"/>
    </source>
</evidence>
<dbReference type="InterPro" id="IPR031778">
    <property type="entry name" value="Sortilin_N"/>
</dbReference>
<dbReference type="InterPro" id="IPR052025">
    <property type="entry name" value="Xyloglucanase_GH74"/>
</dbReference>
<dbReference type="SUPFAM" id="SSF110296">
    <property type="entry name" value="Oligoxyloglucan reducing end-specific cellobiohydrolase"/>
    <property type="match status" value="1"/>
</dbReference>
<dbReference type="Proteomes" id="UP000019151">
    <property type="component" value="Chromosome"/>
</dbReference>
<evidence type="ECO:0000313" key="6">
    <source>
        <dbReference type="Proteomes" id="UP000019151"/>
    </source>
</evidence>
<dbReference type="InterPro" id="IPR036278">
    <property type="entry name" value="Sialidase_sf"/>
</dbReference>
<dbReference type="eggNOG" id="COG4447">
    <property type="taxonomic scope" value="Bacteria"/>
</dbReference>
<dbReference type="Gene3D" id="2.130.10.10">
    <property type="entry name" value="YVTN repeat-like/Quinoprotein amine dehydrogenase"/>
    <property type="match status" value="4"/>
</dbReference>
<dbReference type="AlphaFoldDB" id="W0RFU2"/>
<feature type="region of interest" description="Disordered" evidence="2">
    <location>
        <begin position="532"/>
        <end position="557"/>
    </location>
</feature>
<feature type="compositionally biased region" description="Basic and acidic residues" evidence="2">
    <location>
        <begin position="823"/>
        <end position="837"/>
    </location>
</feature>
<dbReference type="PATRIC" id="fig|861299.3.peg.1668"/>
<evidence type="ECO:0000256" key="2">
    <source>
        <dbReference type="SAM" id="MobiDB-lite"/>
    </source>
</evidence>
<dbReference type="STRING" id="861299.J421_1643"/>
<dbReference type="PANTHER" id="PTHR43739:SF5">
    <property type="entry name" value="EXO-ALPHA-SIALIDASE"/>
    <property type="match status" value="1"/>
</dbReference>
<keyword evidence="6" id="KW-1185">Reference proteome</keyword>
<protein>
    <recommendedName>
        <fullName evidence="4">Sortilin N-terminal domain-containing protein</fullName>
    </recommendedName>
</protein>
<evidence type="ECO:0000313" key="5">
    <source>
        <dbReference type="EMBL" id="AHG89180.1"/>
    </source>
</evidence>
<dbReference type="EMBL" id="CP007128">
    <property type="protein sequence ID" value="AHG89180.1"/>
    <property type="molecule type" value="Genomic_DNA"/>
</dbReference>
<organism evidence="5 6">
    <name type="scientific">Gemmatirosa kalamazoonensis</name>
    <dbReference type="NCBI Taxonomy" id="861299"/>
    <lineage>
        <taxon>Bacteria</taxon>
        <taxon>Pseudomonadati</taxon>
        <taxon>Gemmatimonadota</taxon>
        <taxon>Gemmatimonadia</taxon>
        <taxon>Gemmatimonadales</taxon>
        <taxon>Gemmatimonadaceae</taxon>
        <taxon>Gemmatirosa</taxon>
    </lineage>
</organism>
<dbReference type="InterPro" id="IPR015943">
    <property type="entry name" value="WD40/YVTN_repeat-like_dom_sf"/>
</dbReference>
<evidence type="ECO:0000259" key="4">
    <source>
        <dbReference type="Pfam" id="PF15902"/>
    </source>
</evidence>
<feature type="signal peptide" evidence="3">
    <location>
        <begin position="1"/>
        <end position="33"/>
    </location>
</feature>
<feature type="domain" description="Sortilin N-terminal" evidence="4">
    <location>
        <begin position="132"/>
        <end position="255"/>
    </location>
</feature>
<gene>
    <name evidence="5" type="ORF">J421_1643</name>
</gene>
<proteinExistence type="predicted"/>
<dbReference type="SUPFAM" id="SSF50939">
    <property type="entry name" value="Sialidases"/>
    <property type="match status" value="1"/>
</dbReference>
<dbReference type="HOGENOM" id="CLU_004847_0_0_0"/>
<dbReference type="KEGG" id="gba:J421_1643"/>
<dbReference type="InParanoid" id="W0RFU2"/>
<evidence type="ECO:0000256" key="1">
    <source>
        <dbReference type="ARBA" id="ARBA00022737"/>
    </source>
</evidence>
<feature type="region of interest" description="Disordered" evidence="2">
    <location>
        <begin position="821"/>
        <end position="857"/>
    </location>
</feature>
<accession>W0RFU2</accession>
<reference evidence="5 6" key="1">
    <citation type="journal article" date="2014" name="Genome Announc.">
        <title>Genome Sequence and Methylome of Soil Bacterium Gemmatirosa kalamazoonensis KBS708T, a Member of the Rarely Cultivated Gemmatimonadetes Phylum.</title>
        <authorList>
            <person name="Debruyn J.M."/>
            <person name="Radosevich M."/>
            <person name="Wommack K.E."/>
            <person name="Polson S.W."/>
            <person name="Hauser L.J."/>
            <person name="Fawaz M.N."/>
            <person name="Korlach J."/>
            <person name="Tsai Y.C."/>
        </authorList>
    </citation>
    <scope>NUCLEOTIDE SEQUENCE [LARGE SCALE GENOMIC DNA]</scope>
    <source>
        <strain evidence="5 6">KBS708</strain>
    </source>
</reference>